<feature type="compositionally biased region" description="Basic and acidic residues" evidence="3">
    <location>
        <begin position="410"/>
        <end position="424"/>
    </location>
</feature>
<feature type="compositionally biased region" description="Polar residues" evidence="3">
    <location>
        <begin position="1040"/>
        <end position="1049"/>
    </location>
</feature>
<protein>
    <recommendedName>
        <fullName evidence="5">Carboxylesterase type B domain-containing protein</fullName>
    </recommendedName>
</protein>
<feature type="compositionally biased region" description="Basic and acidic residues" evidence="3">
    <location>
        <begin position="1014"/>
        <end position="1038"/>
    </location>
</feature>
<evidence type="ECO:0000256" key="2">
    <source>
        <dbReference type="ARBA" id="ARBA00023180"/>
    </source>
</evidence>
<accession>A0AAW0W482</accession>
<gene>
    <name evidence="6" type="ORF">OTU49_011414</name>
</gene>
<feature type="transmembrane region" description="Helical" evidence="4">
    <location>
        <begin position="340"/>
        <end position="363"/>
    </location>
</feature>
<feature type="region of interest" description="Disordered" evidence="3">
    <location>
        <begin position="705"/>
        <end position="727"/>
    </location>
</feature>
<feature type="region of interest" description="Disordered" evidence="3">
    <location>
        <begin position="878"/>
        <end position="1079"/>
    </location>
</feature>
<keyword evidence="4" id="KW-1133">Transmembrane helix</keyword>
<dbReference type="Gene3D" id="3.40.50.1820">
    <property type="entry name" value="alpha/beta hydrolase"/>
    <property type="match status" value="1"/>
</dbReference>
<dbReference type="InterPro" id="IPR051093">
    <property type="entry name" value="Neuroligin/BSAL"/>
</dbReference>
<feature type="compositionally biased region" description="Low complexity" evidence="3">
    <location>
        <begin position="521"/>
        <end position="558"/>
    </location>
</feature>
<keyword evidence="4" id="KW-0472">Membrane</keyword>
<feature type="compositionally biased region" description="Polar residues" evidence="3">
    <location>
        <begin position="784"/>
        <end position="803"/>
    </location>
</feature>
<feature type="compositionally biased region" description="Basic and acidic residues" evidence="3">
    <location>
        <begin position="382"/>
        <end position="392"/>
    </location>
</feature>
<feature type="region of interest" description="Disordered" evidence="3">
    <location>
        <begin position="521"/>
        <end position="603"/>
    </location>
</feature>
<dbReference type="InterPro" id="IPR002018">
    <property type="entry name" value="CarbesteraseB"/>
</dbReference>
<keyword evidence="4" id="KW-0812">Transmembrane</keyword>
<evidence type="ECO:0000256" key="3">
    <source>
        <dbReference type="SAM" id="MobiDB-lite"/>
    </source>
</evidence>
<dbReference type="InterPro" id="IPR029058">
    <property type="entry name" value="AB_hydrolase_fold"/>
</dbReference>
<feature type="compositionally biased region" description="Polar residues" evidence="3">
    <location>
        <begin position="906"/>
        <end position="928"/>
    </location>
</feature>
<organism evidence="6 7">
    <name type="scientific">Cherax quadricarinatus</name>
    <name type="common">Australian red claw crayfish</name>
    <dbReference type="NCBI Taxonomy" id="27406"/>
    <lineage>
        <taxon>Eukaryota</taxon>
        <taxon>Metazoa</taxon>
        <taxon>Ecdysozoa</taxon>
        <taxon>Arthropoda</taxon>
        <taxon>Crustacea</taxon>
        <taxon>Multicrustacea</taxon>
        <taxon>Malacostraca</taxon>
        <taxon>Eumalacostraca</taxon>
        <taxon>Eucarida</taxon>
        <taxon>Decapoda</taxon>
        <taxon>Pleocyemata</taxon>
        <taxon>Astacidea</taxon>
        <taxon>Parastacoidea</taxon>
        <taxon>Parastacidae</taxon>
        <taxon>Cherax</taxon>
    </lineage>
</organism>
<dbReference type="Pfam" id="PF00135">
    <property type="entry name" value="COesterase"/>
    <property type="match status" value="1"/>
</dbReference>
<feature type="region of interest" description="Disordered" evidence="3">
    <location>
        <begin position="379"/>
        <end position="480"/>
    </location>
</feature>
<evidence type="ECO:0000313" key="7">
    <source>
        <dbReference type="Proteomes" id="UP001445076"/>
    </source>
</evidence>
<feature type="region of interest" description="Disordered" evidence="3">
    <location>
        <begin position="784"/>
        <end position="849"/>
    </location>
</feature>
<feature type="region of interest" description="Disordered" evidence="3">
    <location>
        <begin position="292"/>
        <end position="335"/>
    </location>
</feature>
<dbReference type="PANTHER" id="PTHR43903">
    <property type="entry name" value="NEUROLIGIN"/>
    <property type="match status" value="1"/>
</dbReference>
<dbReference type="EMBL" id="JARKIK010000087">
    <property type="protein sequence ID" value="KAK8724046.1"/>
    <property type="molecule type" value="Genomic_DNA"/>
</dbReference>
<dbReference type="Proteomes" id="UP001445076">
    <property type="component" value="Unassembled WGS sequence"/>
</dbReference>
<feature type="domain" description="Carboxylesterase type B" evidence="5">
    <location>
        <begin position="10"/>
        <end position="238"/>
    </location>
</feature>
<evidence type="ECO:0000313" key="6">
    <source>
        <dbReference type="EMBL" id="KAK8724046.1"/>
    </source>
</evidence>
<keyword evidence="7" id="KW-1185">Reference proteome</keyword>
<sequence>SMKRETSVFGKYDLLYGVALAECYHMLNSAEVRNGMTIERRNRFVRAYITNNFDHHASQIYHAVINEYTQWNHTPQDDEKEVRDQTLQILSDAQITAPVLHMADLHSNINQKSYFYVFNHQSIYGDYPVSQGTVHGEELAYVFGAPLVGGFNHFGLNYTLEEVFLSELVMTQWTNFAKTGNPNLPTPQRYKTPGVNLNWEENMKTMWPAYEKQLQQYLHIDMQVVTKNHYRSHPLALWNHLIPNLIKSTRIMTDQGTLPHLPGATPPTITLVPTMKPTLVIPFTELPTNYPEKEWFQPKKHKSQGEYYPGKHPDDQDLQPSPTHPPTPPPTPQVTAGTPISIVILVGIAILFINCCAMGGVYYQRDKIRHQSRLLKKNLRPRKADDSEERVSETAASSVSKIKSHRKKGSRSDYELSDEIHSDTVSRASAVSREATLKRKHSQASHDSVSKQETPKGSLKSSKSPKSGHRRNKSETSIYSEIGKTAEVDIHAEATGASRSPHRKNPTVKFITMSANLPPKALTKSTTSISSKASIKSNTSHASVKSTASRSSVKSTSSENRLKKNASCQSLPTAEYTWGITPEMTMSERDDPDGRDDQRGPADRQQTFAALQKFNYPKVLPQPREGIHAATLPKMRPPPPPRSTSLTARDIQEFENRIRVVYRKKRIPRRDVSTDSCDLSAVDNIYLIGADAVPPSSMYGAPAATATVSRSRPRKNDGATDYGHTGTSAEFVRSGPLGEYGRSAIAADYGTSVGAVDYGCQGVGPLYGGYATYEPTYAYKDNNVLSSPKTPTSPQPGEQTKSFGSYGEPRVPRGPLATFGKTSNHSPGDGAAKPEQGRSRPTYESTATYTPVPNSAAVVTAAAQTALATATAPAFVGASNSTRSAPRSPVSPAPAPAATHTVAVRQQYSTTSGSDTGTVYEQSENTGTIKRKKSIKKDSVTKPVVAQDPEKSYDKPLKGVLKQTSAYDKPKPLMAKAPGASPSPSASSLSSSGTSIEVGSSASEAPHSPILKTQEPHQKTQEYLQKTHDDLQKNHEPLQKTLQKTSSMKKGTRVATPGIRRKNKSDNQTSKPMQTDSTN</sequence>
<keyword evidence="2" id="KW-0325">Glycoprotein</keyword>
<dbReference type="SUPFAM" id="SSF53474">
    <property type="entry name" value="alpha/beta-Hydrolases"/>
    <property type="match status" value="1"/>
</dbReference>
<reference evidence="6 7" key="1">
    <citation type="journal article" date="2024" name="BMC Genomics">
        <title>Genome assembly of redclaw crayfish (Cherax quadricarinatus) provides insights into its immune adaptation and hypoxia tolerance.</title>
        <authorList>
            <person name="Liu Z."/>
            <person name="Zheng J."/>
            <person name="Li H."/>
            <person name="Fang K."/>
            <person name="Wang S."/>
            <person name="He J."/>
            <person name="Zhou D."/>
            <person name="Weng S."/>
            <person name="Chi M."/>
            <person name="Gu Z."/>
            <person name="He J."/>
            <person name="Li F."/>
            <person name="Wang M."/>
        </authorList>
    </citation>
    <scope>NUCLEOTIDE SEQUENCE [LARGE SCALE GENOMIC DNA]</scope>
    <source>
        <strain evidence="6">ZL_2023a</strain>
    </source>
</reference>
<feature type="compositionally biased region" description="Basic and acidic residues" evidence="3">
    <location>
        <begin position="948"/>
        <end position="957"/>
    </location>
</feature>
<feature type="compositionally biased region" description="Polar residues" evidence="3">
    <location>
        <begin position="1066"/>
        <end position="1079"/>
    </location>
</feature>
<feature type="compositionally biased region" description="Low complexity" evidence="3">
    <location>
        <begin position="896"/>
        <end position="905"/>
    </location>
</feature>
<proteinExistence type="inferred from homology"/>
<evidence type="ECO:0000256" key="1">
    <source>
        <dbReference type="ARBA" id="ARBA00005964"/>
    </source>
</evidence>
<evidence type="ECO:0000259" key="5">
    <source>
        <dbReference type="Pfam" id="PF00135"/>
    </source>
</evidence>
<name>A0AAW0W482_CHEQU</name>
<feature type="compositionally biased region" description="Low complexity" evidence="3">
    <location>
        <begin position="455"/>
        <end position="465"/>
    </location>
</feature>
<comment type="similarity">
    <text evidence="1">Belongs to the type-B carboxylesterase/lipase family.</text>
</comment>
<feature type="compositionally biased region" description="Low complexity" evidence="3">
    <location>
        <begin position="878"/>
        <end position="888"/>
    </location>
</feature>
<evidence type="ECO:0000256" key="4">
    <source>
        <dbReference type="SAM" id="Phobius"/>
    </source>
</evidence>
<feature type="compositionally biased region" description="Low complexity" evidence="3">
    <location>
        <begin position="975"/>
        <end position="1003"/>
    </location>
</feature>
<dbReference type="AlphaFoldDB" id="A0AAW0W482"/>
<comment type="caution">
    <text evidence="6">The sequence shown here is derived from an EMBL/GenBank/DDBJ whole genome shotgun (WGS) entry which is preliminary data.</text>
</comment>
<feature type="non-terminal residue" evidence="6">
    <location>
        <position position="1"/>
    </location>
</feature>
<feature type="compositionally biased region" description="Pro residues" evidence="3">
    <location>
        <begin position="322"/>
        <end position="332"/>
    </location>
</feature>